<name>G7CDR8_MYCT3</name>
<protein>
    <submittedName>
        <fullName evidence="2">Uncharacterized protein</fullName>
    </submittedName>
</protein>
<evidence type="ECO:0000313" key="3">
    <source>
        <dbReference type="Proteomes" id="UP000004915"/>
    </source>
</evidence>
<dbReference type="AlphaFoldDB" id="G7CDR8"/>
<feature type="compositionally biased region" description="Polar residues" evidence="1">
    <location>
        <begin position="22"/>
        <end position="31"/>
    </location>
</feature>
<sequence>MQVSGGGGWELGGLQPHPATSPMINPITSDTGPDGATRALTLRMPTSLRNTYR</sequence>
<evidence type="ECO:0000256" key="1">
    <source>
        <dbReference type="SAM" id="MobiDB-lite"/>
    </source>
</evidence>
<comment type="caution">
    <text evidence="2">The sequence shown here is derived from an EMBL/GenBank/DDBJ whole genome shotgun (WGS) entry which is preliminary data.</text>
</comment>
<organism evidence="2 3">
    <name type="scientific">Mycolicibacterium thermoresistibile (strain ATCC 19527 / DSM 44167 / CIP 105390 / JCM 6362 / NCTC 10409 / 316)</name>
    <name type="common">Mycobacterium thermoresistibile</name>
    <dbReference type="NCBI Taxonomy" id="1078020"/>
    <lineage>
        <taxon>Bacteria</taxon>
        <taxon>Bacillati</taxon>
        <taxon>Actinomycetota</taxon>
        <taxon>Actinomycetes</taxon>
        <taxon>Mycobacteriales</taxon>
        <taxon>Mycobacteriaceae</taxon>
        <taxon>Mycolicibacterium</taxon>
    </lineage>
</organism>
<accession>G7CDR8</accession>
<feature type="region of interest" description="Disordered" evidence="1">
    <location>
        <begin position="1"/>
        <end position="53"/>
    </location>
</feature>
<dbReference type="Proteomes" id="UP000004915">
    <property type="component" value="Unassembled WGS sequence"/>
</dbReference>
<gene>
    <name evidence="2" type="ORF">KEK_05622</name>
</gene>
<evidence type="ECO:0000313" key="2">
    <source>
        <dbReference type="EMBL" id="EHI13747.1"/>
    </source>
</evidence>
<keyword evidence="3" id="KW-1185">Reference proteome</keyword>
<proteinExistence type="predicted"/>
<reference evidence="2 3" key="1">
    <citation type="submission" date="2011-11" db="EMBL/GenBank/DDBJ databases">
        <authorList>
            <consortium name="Tuberculosis Structural Genomics Consortium"/>
            <person name="Ioerger T.R."/>
        </authorList>
    </citation>
    <scope>NUCLEOTIDE SEQUENCE [LARGE SCALE GENOMIC DNA]</scope>
    <source>
        <strain evidence="3">ATCC 19527 / DSM 44167 / CIP 105390 / JCM 6362 / NCTC 10409 / 316</strain>
    </source>
</reference>
<dbReference type="EMBL" id="AGVE01000024">
    <property type="protein sequence ID" value="EHI13747.1"/>
    <property type="molecule type" value="Genomic_DNA"/>
</dbReference>
<feature type="compositionally biased region" description="Gly residues" evidence="1">
    <location>
        <begin position="1"/>
        <end position="11"/>
    </location>
</feature>